<dbReference type="STRING" id="1684307.A0A316U8L9"/>
<gene>
    <name evidence="2" type="ORF">BCV69DRAFT_175277</name>
</gene>
<accession>A0A316U8L9</accession>
<dbReference type="GO" id="GO:0003723">
    <property type="term" value="F:RNA binding"/>
    <property type="evidence" value="ECO:0007669"/>
    <property type="project" value="TreeGrafter"/>
</dbReference>
<dbReference type="PANTHER" id="PTHR15633">
    <property type="entry name" value="NUCLEOLAR PROTEIN 11"/>
    <property type="match status" value="1"/>
</dbReference>
<dbReference type="GO" id="GO:0030490">
    <property type="term" value="P:maturation of SSU-rRNA"/>
    <property type="evidence" value="ECO:0007669"/>
    <property type="project" value="InterPro"/>
</dbReference>
<sequence length="961" mass="100965">MPAVLAPHPSLSPPVVLGSYAPSAGKAGKTVFQATAASSSRLSHAAVGEVVKLGSGSVRRARGLIVTVAAGASVTLIDAATHTAVQSFVLSNAVQPCTPPLVTLQSAGKGNTLRRTYLGLVAQDGSGSEVWAWNEVVKESSRSAANDANPERTTVRSKDVISSLHPLSSGEVLLRHGSGSYSVLSSSAAEVQPPILQISEISPQTNDNSASPHPRTVTHSVTVLDLVASAQIFGGGVRQEDSLGSLITFTSAGRSSGPSIPSGGAAGDSKDKKGRRRKTAIEVIDDAEGSTNRDGLTASGPLKVQVQRIGVASGPERLTSLGETAVSTIPDAASLLDVNLFHDGQVSMLTRSGDILFSRLSISASEGPQVSQSRTLSIAHISQEPSSSRPAALLRLSASHLLVVLRAAGGPSSGRLAALIWDTDLDALIVTSDWSAPVVPGLEEAERNASVSLTRVGGSQAIVEGCSWGGAQTGGTALATLWALPFTIPSSSVLRHAVGKAALTTAWSKQVQAKAASSSRAGADIEGQHQALLQRLQSIYSSSTADTVEKKSAEMEIAFASWLSEEGARVKAAWEKERLESQAAAAELAADDQSGSDDSDREPANLGGGEEKKLVRQRKNHRDERAPKVKLSYSFVATLLDLALPAAPSTARSAPYAKKILTYLMSRKSVSCGMLAGSGQSLIARLRARNDWGQIMDTIRNVSDVGERELVDLLVELLRNERSKEGESAVKTPLDVYLSQFVTMAVSRPLLRSTLHGHVTESSDVVVLLQVITRWLKDRAAEPLDLVSLAGADDELTGTMKKSTAGSRRRRLGDKSSQAKAPPTTDLLQFAMDLIDVYFPLLLNTPSMHGSLHSLSKALSAHLALCTSLSTLRGPLDAFTRLDTDRKRLQEESARRIAVQRARDPRAAKSLKASAGQAGAVQARSETGGGLGMEGLGKTVRLHALESSALVGPYTLESLDV</sequence>
<organism evidence="2 3">
    <name type="scientific">Pseudomicrostroma glucosiphilum</name>
    <dbReference type="NCBI Taxonomy" id="1684307"/>
    <lineage>
        <taxon>Eukaryota</taxon>
        <taxon>Fungi</taxon>
        <taxon>Dikarya</taxon>
        <taxon>Basidiomycota</taxon>
        <taxon>Ustilaginomycotina</taxon>
        <taxon>Exobasidiomycetes</taxon>
        <taxon>Microstromatales</taxon>
        <taxon>Microstromatales incertae sedis</taxon>
        <taxon>Pseudomicrostroma</taxon>
    </lineage>
</organism>
<dbReference type="AlphaFoldDB" id="A0A316U8L9"/>
<dbReference type="PANTHER" id="PTHR15633:SF2">
    <property type="entry name" value="NUCLEOLAR PROTEIN 11"/>
    <property type="match status" value="1"/>
</dbReference>
<feature type="region of interest" description="Disordered" evidence="1">
    <location>
        <begin position="799"/>
        <end position="821"/>
    </location>
</feature>
<dbReference type="OrthoDB" id="4349954at2759"/>
<feature type="region of interest" description="Disordered" evidence="1">
    <location>
        <begin position="584"/>
        <end position="623"/>
    </location>
</feature>
<evidence type="ECO:0000313" key="3">
    <source>
        <dbReference type="Proteomes" id="UP000245942"/>
    </source>
</evidence>
<evidence type="ECO:0000313" key="2">
    <source>
        <dbReference type="EMBL" id="PWN21600.1"/>
    </source>
</evidence>
<dbReference type="EMBL" id="KZ819325">
    <property type="protein sequence ID" value="PWN21600.1"/>
    <property type="molecule type" value="Genomic_DNA"/>
</dbReference>
<reference evidence="2 3" key="1">
    <citation type="journal article" date="2018" name="Mol. Biol. Evol.">
        <title>Broad Genomic Sampling Reveals a Smut Pathogenic Ancestry of the Fungal Clade Ustilaginomycotina.</title>
        <authorList>
            <person name="Kijpornyongpan T."/>
            <person name="Mondo S.J."/>
            <person name="Barry K."/>
            <person name="Sandor L."/>
            <person name="Lee J."/>
            <person name="Lipzen A."/>
            <person name="Pangilinan J."/>
            <person name="LaButti K."/>
            <person name="Hainaut M."/>
            <person name="Henrissat B."/>
            <person name="Grigoriev I.V."/>
            <person name="Spatafora J.W."/>
            <person name="Aime M.C."/>
        </authorList>
    </citation>
    <scope>NUCLEOTIDE SEQUENCE [LARGE SCALE GENOMIC DNA]</scope>
    <source>
        <strain evidence="2 3">MCA 4718</strain>
    </source>
</reference>
<feature type="compositionally biased region" description="Low complexity" evidence="1">
    <location>
        <begin position="584"/>
        <end position="593"/>
    </location>
</feature>
<keyword evidence="3" id="KW-1185">Reference proteome</keyword>
<feature type="compositionally biased region" description="Low complexity" evidence="1">
    <location>
        <begin position="251"/>
        <end position="263"/>
    </location>
</feature>
<dbReference type="InterPro" id="IPR042859">
    <property type="entry name" value="NOL11"/>
</dbReference>
<evidence type="ECO:0000256" key="1">
    <source>
        <dbReference type="SAM" id="MobiDB-lite"/>
    </source>
</evidence>
<dbReference type="GeneID" id="37011267"/>
<dbReference type="RefSeq" id="XP_025348760.1">
    <property type="nucleotide sequence ID" value="XM_025489533.1"/>
</dbReference>
<dbReference type="Proteomes" id="UP000245942">
    <property type="component" value="Unassembled WGS sequence"/>
</dbReference>
<proteinExistence type="predicted"/>
<dbReference type="GO" id="GO:0005730">
    <property type="term" value="C:nucleolus"/>
    <property type="evidence" value="ECO:0007669"/>
    <property type="project" value="TreeGrafter"/>
</dbReference>
<name>A0A316U8L9_9BASI</name>
<feature type="region of interest" description="Disordered" evidence="1">
    <location>
        <begin position="250"/>
        <end position="278"/>
    </location>
</feature>
<protein>
    <submittedName>
        <fullName evidence="2">Uncharacterized protein</fullName>
    </submittedName>
</protein>
<feature type="region of interest" description="Disordered" evidence="1">
    <location>
        <begin position="899"/>
        <end position="926"/>
    </location>
</feature>